<accession>A0A133ZXY0</accession>
<dbReference type="GO" id="GO:0016776">
    <property type="term" value="F:phosphotransferase activity, phosphate group as acceptor"/>
    <property type="evidence" value="ECO:0007669"/>
    <property type="project" value="UniProtKB-UniRule"/>
</dbReference>
<evidence type="ECO:0000313" key="7">
    <source>
        <dbReference type="Proteomes" id="UP000070355"/>
    </source>
</evidence>
<gene>
    <name evidence="6" type="ORF">HMPREF3186_00796</name>
</gene>
<dbReference type="GO" id="GO:0005524">
    <property type="term" value="F:ATP binding"/>
    <property type="evidence" value="ECO:0007669"/>
    <property type="project" value="InterPro"/>
</dbReference>
<dbReference type="PATRIC" id="fig|1379.3.peg.778"/>
<evidence type="ECO:0000313" key="6">
    <source>
        <dbReference type="EMBL" id="KXB60299.1"/>
    </source>
</evidence>
<evidence type="ECO:0000256" key="2">
    <source>
        <dbReference type="ARBA" id="ARBA00022679"/>
    </source>
</evidence>
<comment type="catalytic activity">
    <reaction evidence="5">
        <text>N(tele)-phospho-L-histidyl/O-phospho-L-threonyl-[pyruvate, phosphate dikinase] + phosphate + H(+) = N(tele)-phospho-L-histidyl/L-threonyl-[pyruvate, phosphate dikinase] + diphosphate</text>
        <dbReference type="Rhea" id="RHEA:43696"/>
        <dbReference type="Rhea" id="RHEA-COMP:10650"/>
        <dbReference type="Rhea" id="RHEA-COMP:10651"/>
        <dbReference type="ChEBI" id="CHEBI:15378"/>
        <dbReference type="ChEBI" id="CHEBI:30013"/>
        <dbReference type="ChEBI" id="CHEBI:33019"/>
        <dbReference type="ChEBI" id="CHEBI:43474"/>
        <dbReference type="ChEBI" id="CHEBI:61977"/>
        <dbReference type="ChEBI" id="CHEBI:83586"/>
        <dbReference type="EC" id="2.7.4.27"/>
    </reaction>
</comment>
<feature type="binding site" evidence="5">
    <location>
        <begin position="148"/>
        <end position="155"/>
    </location>
    <ligand>
        <name>ADP</name>
        <dbReference type="ChEBI" id="CHEBI:456216"/>
    </ligand>
</feature>
<evidence type="ECO:0000256" key="4">
    <source>
        <dbReference type="ARBA" id="ARBA00022777"/>
    </source>
</evidence>
<dbReference type="PANTHER" id="PTHR31756:SF3">
    <property type="entry name" value="PYRUVATE, PHOSPHATE DIKINASE REGULATORY PROTEIN 1, CHLOROPLASTIC"/>
    <property type="match status" value="1"/>
</dbReference>
<dbReference type="NCBIfam" id="NF003742">
    <property type="entry name" value="PRK05339.1"/>
    <property type="match status" value="1"/>
</dbReference>
<dbReference type="STRING" id="1379.HMPREF3186_00796"/>
<comment type="catalytic activity">
    <reaction evidence="5">
        <text>N(tele)-phospho-L-histidyl/L-threonyl-[pyruvate, phosphate dikinase] + ADP = N(tele)-phospho-L-histidyl/O-phospho-L-threonyl-[pyruvate, phosphate dikinase] + AMP + H(+)</text>
        <dbReference type="Rhea" id="RHEA:43692"/>
        <dbReference type="Rhea" id="RHEA-COMP:10650"/>
        <dbReference type="Rhea" id="RHEA-COMP:10651"/>
        <dbReference type="ChEBI" id="CHEBI:15378"/>
        <dbReference type="ChEBI" id="CHEBI:30013"/>
        <dbReference type="ChEBI" id="CHEBI:61977"/>
        <dbReference type="ChEBI" id="CHEBI:83586"/>
        <dbReference type="ChEBI" id="CHEBI:456215"/>
        <dbReference type="ChEBI" id="CHEBI:456216"/>
        <dbReference type="EC" id="2.7.11.32"/>
    </reaction>
</comment>
<proteinExistence type="inferred from homology"/>
<evidence type="ECO:0000256" key="3">
    <source>
        <dbReference type="ARBA" id="ARBA00022741"/>
    </source>
</evidence>
<dbReference type="EC" id="2.7.4.27" evidence="5"/>
<evidence type="ECO:0000256" key="5">
    <source>
        <dbReference type="HAMAP-Rule" id="MF_00921"/>
    </source>
</evidence>
<dbReference type="PANTHER" id="PTHR31756">
    <property type="entry name" value="PYRUVATE, PHOSPHATE DIKINASE REGULATORY PROTEIN 1, CHLOROPLASTIC"/>
    <property type="match status" value="1"/>
</dbReference>
<comment type="function">
    <text evidence="5">Bifunctional serine/threonine kinase and phosphorylase involved in the regulation of the pyruvate, phosphate dikinase (PPDK) by catalyzing its phosphorylation/dephosphorylation.</text>
</comment>
<dbReference type="Proteomes" id="UP000070355">
    <property type="component" value="Unassembled WGS sequence"/>
</dbReference>
<dbReference type="GO" id="GO:0004674">
    <property type="term" value="F:protein serine/threonine kinase activity"/>
    <property type="evidence" value="ECO:0007669"/>
    <property type="project" value="UniProtKB-UniRule"/>
</dbReference>
<keyword evidence="1 5" id="KW-0723">Serine/threonine-protein kinase</keyword>
<dbReference type="HAMAP" id="MF_00921">
    <property type="entry name" value="PDRP"/>
    <property type="match status" value="1"/>
</dbReference>
<keyword evidence="2 5" id="KW-0808">Transferase</keyword>
<sequence>MLTVHIISDSIGNTAKDVVDAALVQFSYENKKYKVLKNSNVCTKEKIDCIISNVNEGDVIVQTLVDGALASYVKEKGLEKNIKVIDLLSEMLSTFEEKLGVKAEGNPGLNRKMGEEYFKRIDALEFAVKYDDGKDINGLKEADVVILGVSRTSKTPLSLYLANRNIKVMNVPIIQDLILPEQLYEVKRKVIGLTNSVEQLNKLREERLKTLGVSGNSDYTDEIQIFEELEYALEIMGKLGCPIIDVQNKAVEETAELIIGIMRERGLKV</sequence>
<keyword evidence="3 5" id="KW-0547">Nucleotide-binding</keyword>
<dbReference type="AlphaFoldDB" id="A0A133ZXY0"/>
<dbReference type="EC" id="2.7.11.32" evidence="5"/>
<reference evidence="7" key="1">
    <citation type="submission" date="2016-01" db="EMBL/GenBank/DDBJ databases">
        <authorList>
            <person name="Mitreva M."/>
            <person name="Pepin K.H."/>
            <person name="Mihindukulasuriya K.A."/>
            <person name="Fulton R."/>
            <person name="Fronick C."/>
            <person name="O'Laughlin M."/>
            <person name="Miner T."/>
            <person name="Herter B."/>
            <person name="Rosa B.A."/>
            <person name="Cordes M."/>
            <person name="Tomlinson C."/>
            <person name="Wollam A."/>
            <person name="Palsikar V.B."/>
            <person name="Mardis E.R."/>
            <person name="Wilson R.K."/>
        </authorList>
    </citation>
    <scope>NUCLEOTIDE SEQUENCE [LARGE SCALE GENOMIC DNA]</scope>
    <source>
        <strain evidence="7">DNF01167</strain>
    </source>
</reference>
<protein>
    <recommendedName>
        <fullName evidence="5">Putative pyruvate, phosphate dikinase regulatory protein</fullName>
        <shortName evidence="5">PPDK regulatory protein</shortName>
        <ecNumber evidence="5">2.7.11.32</ecNumber>
        <ecNumber evidence="5">2.7.4.27</ecNumber>
    </recommendedName>
</protein>
<organism evidence="6 7">
    <name type="scientific">Gemella haemolysans</name>
    <dbReference type="NCBI Taxonomy" id="1379"/>
    <lineage>
        <taxon>Bacteria</taxon>
        <taxon>Bacillati</taxon>
        <taxon>Bacillota</taxon>
        <taxon>Bacilli</taxon>
        <taxon>Bacillales</taxon>
        <taxon>Gemellaceae</taxon>
        <taxon>Gemella</taxon>
    </lineage>
</organism>
<evidence type="ECO:0000256" key="1">
    <source>
        <dbReference type="ARBA" id="ARBA00022527"/>
    </source>
</evidence>
<dbReference type="InterPro" id="IPR026565">
    <property type="entry name" value="PPDK_reg"/>
</dbReference>
<dbReference type="InterPro" id="IPR005177">
    <property type="entry name" value="Kinase-pyrophosphorylase"/>
</dbReference>
<dbReference type="Pfam" id="PF03618">
    <property type="entry name" value="Kinase-PPPase"/>
    <property type="match status" value="1"/>
</dbReference>
<dbReference type="OrthoDB" id="9782201at2"/>
<name>A0A133ZXY0_9BACL</name>
<comment type="similarity">
    <text evidence="5">Belongs to the pyruvate, phosphate/water dikinase regulatory protein family. PDRP subfamily.</text>
</comment>
<dbReference type="GO" id="GO:0043531">
    <property type="term" value="F:ADP binding"/>
    <property type="evidence" value="ECO:0007669"/>
    <property type="project" value="UniProtKB-UniRule"/>
</dbReference>
<dbReference type="RefSeq" id="WP_060914002.1">
    <property type="nucleotide sequence ID" value="NZ_JAGZGJ010000005.1"/>
</dbReference>
<dbReference type="EMBL" id="LSDC01000057">
    <property type="protein sequence ID" value="KXB60299.1"/>
    <property type="molecule type" value="Genomic_DNA"/>
</dbReference>
<comment type="caution">
    <text evidence="6">The sequence shown here is derived from an EMBL/GenBank/DDBJ whole genome shotgun (WGS) entry which is preliminary data.</text>
</comment>
<keyword evidence="4 5" id="KW-0418">Kinase</keyword>